<dbReference type="InterPro" id="IPR002347">
    <property type="entry name" value="SDR_fam"/>
</dbReference>
<evidence type="ECO:0000256" key="1">
    <source>
        <dbReference type="ARBA" id="ARBA00006484"/>
    </source>
</evidence>
<reference evidence="4" key="1">
    <citation type="journal article" date="2019" name="Int. J. Syst. Evol. Microbiol.">
        <title>The Global Catalogue of Microorganisms (GCM) 10K type strain sequencing project: providing services to taxonomists for standard genome sequencing and annotation.</title>
        <authorList>
            <consortium name="The Broad Institute Genomics Platform"/>
            <consortium name="The Broad Institute Genome Sequencing Center for Infectious Disease"/>
            <person name="Wu L."/>
            <person name="Ma J."/>
        </authorList>
    </citation>
    <scope>NUCLEOTIDE SEQUENCE [LARGE SCALE GENOMIC DNA]</scope>
    <source>
        <strain evidence="4">CGMCC 1.3685</strain>
    </source>
</reference>
<comment type="similarity">
    <text evidence="1">Belongs to the short-chain dehydrogenases/reductases (SDR) family.</text>
</comment>
<dbReference type="Pfam" id="PF13561">
    <property type="entry name" value="adh_short_C2"/>
    <property type="match status" value="1"/>
</dbReference>
<dbReference type="PANTHER" id="PTHR24321">
    <property type="entry name" value="DEHYDROGENASES, SHORT CHAIN"/>
    <property type="match status" value="1"/>
</dbReference>
<gene>
    <name evidence="3" type="ORF">GCM10007173_10420</name>
</gene>
<comment type="caution">
    <text evidence="3">The sequence shown here is derived from an EMBL/GenBank/DDBJ whole genome shotgun (WGS) entry which is preliminary data.</text>
</comment>
<accession>A0ABQ2DFF3</accession>
<dbReference type="PRINTS" id="PR00081">
    <property type="entry name" value="GDHRDH"/>
</dbReference>
<dbReference type="SUPFAM" id="SSF51735">
    <property type="entry name" value="NAD(P)-binding Rossmann-fold domains"/>
    <property type="match status" value="1"/>
</dbReference>
<dbReference type="GeneID" id="303303436"/>
<proteinExistence type="inferred from homology"/>
<dbReference type="InterPro" id="IPR036291">
    <property type="entry name" value="NAD(P)-bd_dom_sf"/>
</dbReference>
<evidence type="ECO:0008006" key="5">
    <source>
        <dbReference type="Google" id="ProtNLM"/>
    </source>
</evidence>
<dbReference type="EMBL" id="BMKX01000002">
    <property type="protein sequence ID" value="GGJ53792.1"/>
    <property type="molecule type" value="Genomic_DNA"/>
</dbReference>
<protein>
    <recommendedName>
        <fullName evidence="5">SDR family oxidoreductase</fullName>
    </recommendedName>
</protein>
<sequence length="179" mass="18817">MAVSTAVENFGGLNGLVNNAHASRQAPFTYLDQDAWDLSFNTGFLATRQFMLAAYPHLKDNGGSIVNFGSGSAMVGQPTQAACASAKEAVRGLSCVIANDWAANNIRVNVVSSTALTDGVKAWSQAFPDLYEQSLTKVPLGCFGDPESYVAPLVAFLLSDDAKYVTGQTLMADGGANKL</sequence>
<dbReference type="PANTHER" id="PTHR24321:SF14">
    <property type="entry name" value="SHORT-CHAIN TYPE DEHYDROGENASE_REDUCTASE BLR2146-RELATED"/>
    <property type="match status" value="1"/>
</dbReference>
<organism evidence="3 4">
    <name type="scientific">Glutamicibacter ardleyensis</name>
    <dbReference type="NCBI Taxonomy" id="225894"/>
    <lineage>
        <taxon>Bacteria</taxon>
        <taxon>Bacillati</taxon>
        <taxon>Actinomycetota</taxon>
        <taxon>Actinomycetes</taxon>
        <taxon>Micrococcales</taxon>
        <taxon>Micrococcaceae</taxon>
        <taxon>Glutamicibacter</taxon>
    </lineage>
</organism>
<keyword evidence="2" id="KW-0560">Oxidoreductase</keyword>
<evidence type="ECO:0000313" key="4">
    <source>
        <dbReference type="Proteomes" id="UP000606115"/>
    </source>
</evidence>
<dbReference type="CDD" id="cd05233">
    <property type="entry name" value="SDR_c"/>
    <property type="match status" value="1"/>
</dbReference>
<dbReference type="Gene3D" id="3.40.50.720">
    <property type="entry name" value="NAD(P)-binding Rossmann-like Domain"/>
    <property type="match status" value="1"/>
</dbReference>
<evidence type="ECO:0000256" key="2">
    <source>
        <dbReference type="ARBA" id="ARBA00023002"/>
    </source>
</evidence>
<name>A0ABQ2DFF3_9MICC</name>
<dbReference type="Proteomes" id="UP000606115">
    <property type="component" value="Unassembled WGS sequence"/>
</dbReference>
<dbReference type="RefSeq" id="WP_188684255.1">
    <property type="nucleotide sequence ID" value="NZ_BMKX01000002.1"/>
</dbReference>
<evidence type="ECO:0000313" key="3">
    <source>
        <dbReference type="EMBL" id="GGJ53792.1"/>
    </source>
</evidence>
<keyword evidence="4" id="KW-1185">Reference proteome</keyword>